<dbReference type="CDD" id="cd08422">
    <property type="entry name" value="PBP2_CrgA_like"/>
    <property type="match status" value="1"/>
</dbReference>
<dbReference type="FunFam" id="1.10.10.10:FF:000001">
    <property type="entry name" value="LysR family transcriptional regulator"/>
    <property type="match status" value="1"/>
</dbReference>
<gene>
    <name evidence="6" type="ORF">AL504_07570</name>
</gene>
<dbReference type="RefSeq" id="WP_081105023.1">
    <property type="nucleotide sequence ID" value="NZ_CP014060.2"/>
</dbReference>
<dbReference type="Gene3D" id="1.10.10.10">
    <property type="entry name" value="Winged helix-like DNA-binding domain superfamily/Winged helix DNA-binding domain"/>
    <property type="match status" value="1"/>
</dbReference>
<dbReference type="InterPro" id="IPR005119">
    <property type="entry name" value="LysR_subst-bd"/>
</dbReference>
<keyword evidence="3" id="KW-0238">DNA-binding</keyword>
<evidence type="ECO:0000256" key="4">
    <source>
        <dbReference type="ARBA" id="ARBA00023163"/>
    </source>
</evidence>
<reference evidence="7" key="1">
    <citation type="submission" date="2015-12" db="EMBL/GenBank/DDBJ databases">
        <title>FDA dAtabase for Regulatory Grade micrObial Sequences (FDA-ARGOS): Supporting development and validation of Infectious Disease Dx tests.</title>
        <authorList>
            <person name="Case J."/>
            <person name="Tallon L."/>
            <person name="Sadzewicz L."/>
            <person name="Sengamalay N."/>
            <person name="Ott S."/>
            <person name="Godinez A."/>
            <person name="Nagaraj S."/>
            <person name="Nadendla S."/>
            <person name="Sichtig H."/>
        </authorList>
    </citation>
    <scope>NUCLEOTIDE SEQUENCE [LARGE SCALE GENOMIC DNA]</scope>
    <source>
        <strain evidence="7">FDAARGOS_147</strain>
    </source>
</reference>
<dbReference type="GO" id="GO:0043565">
    <property type="term" value="F:sequence-specific DNA binding"/>
    <property type="evidence" value="ECO:0007669"/>
    <property type="project" value="TreeGrafter"/>
</dbReference>
<evidence type="ECO:0000256" key="1">
    <source>
        <dbReference type="ARBA" id="ARBA00009437"/>
    </source>
</evidence>
<evidence type="ECO:0000313" key="7">
    <source>
        <dbReference type="Proteomes" id="UP000060602"/>
    </source>
</evidence>
<organism evidence="6 7">
    <name type="scientific">Alcaligenes xylosoxydans xylosoxydans</name>
    <name type="common">Achromobacter xylosoxidans</name>
    <dbReference type="NCBI Taxonomy" id="85698"/>
    <lineage>
        <taxon>Bacteria</taxon>
        <taxon>Pseudomonadati</taxon>
        <taxon>Pseudomonadota</taxon>
        <taxon>Betaproteobacteria</taxon>
        <taxon>Burkholderiales</taxon>
        <taxon>Alcaligenaceae</taxon>
        <taxon>Achromobacter</taxon>
    </lineage>
</organism>
<dbReference type="AlphaFoldDB" id="A0A120LH18"/>
<dbReference type="Gene3D" id="3.40.190.290">
    <property type="match status" value="1"/>
</dbReference>
<keyword evidence="2" id="KW-0805">Transcription regulation</keyword>
<dbReference type="InterPro" id="IPR000847">
    <property type="entry name" value="LysR_HTH_N"/>
</dbReference>
<dbReference type="Pfam" id="PF03466">
    <property type="entry name" value="LysR_substrate"/>
    <property type="match status" value="1"/>
</dbReference>
<dbReference type="InterPro" id="IPR058163">
    <property type="entry name" value="LysR-type_TF_proteobact-type"/>
</dbReference>
<evidence type="ECO:0000313" key="6">
    <source>
        <dbReference type="EMBL" id="AMG35901.2"/>
    </source>
</evidence>
<dbReference type="PANTHER" id="PTHR30537">
    <property type="entry name" value="HTH-TYPE TRANSCRIPTIONAL REGULATOR"/>
    <property type="match status" value="1"/>
</dbReference>
<keyword evidence="4" id="KW-0804">Transcription</keyword>
<feature type="domain" description="HTH lysR-type" evidence="5">
    <location>
        <begin position="24"/>
        <end position="81"/>
    </location>
</feature>
<dbReference type="InterPro" id="IPR036388">
    <property type="entry name" value="WH-like_DNA-bd_sf"/>
</dbReference>
<comment type="similarity">
    <text evidence="1">Belongs to the LysR transcriptional regulatory family.</text>
</comment>
<sequence length="315" mass="34217">MKTERRAVDPGAARASAGAPRANIQLNDIALFVEVARRGSFSLSAAALGVPPSTLSRRVSELERDLGMPLLKRSTRKIGLTEAGALYFERCRDLIDEARVAHEQLQASIACPGGQLSVSLPASLAQVFVPTVIDAFHRRYPDIHCHFELGNQRVDPISSTCDIALRFGQQPSSSLIVHVISAMTPRLYASVDYLDRHGAPRTPADLARHQCLVGAPTGEFQWVLRSDAREERVRVSGKVAANDSGMIRSLVRAGVGIGPLLKFEAGGASGGDKIAHVLERWSLPRVPLVALLPTRKVPARVRAFLDFIRPNLQDC</sequence>
<dbReference type="PANTHER" id="PTHR30537:SF5">
    <property type="entry name" value="HTH-TYPE TRANSCRIPTIONAL ACTIVATOR TTDR-RELATED"/>
    <property type="match status" value="1"/>
</dbReference>
<evidence type="ECO:0000256" key="2">
    <source>
        <dbReference type="ARBA" id="ARBA00023015"/>
    </source>
</evidence>
<proteinExistence type="inferred from homology"/>
<dbReference type="InterPro" id="IPR036390">
    <property type="entry name" value="WH_DNA-bd_sf"/>
</dbReference>
<dbReference type="GO" id="GO:0003700">
    <property type="term" value="F:DNA-binding transcription factor activity"/>
    <property type="evidence" value="ECO:0007669"/>
    <property type="project" value="InterPro"/>
</dbReference>
<dbReference type="Pfam" id="PF00126">
    <property type="entry name" value="HTH_1"/>
    <property type="match status" value="1"/>
</dbReference>
<dbReference type="PROSITE" id="PS50931">
    <property type="entry name" value="HTH_LYSR"/>
    <property type="match status" value="1"/>
</dbReference>
<accession>A0A120LH18</accession>
<evidence type="ECO:0000259" key="5">
    <source>
        <dbReference type="PROSITE" id="PS50931"/>
    </source>
</evidence>
<dbReference type="EMBL" id="CP014060">
    <property type="protein sequence ID" value="AMG35901.2"/>
    <property type="molecule type" value="Genomic_DNA"/>
</dbReference>
<evidence type="ECO:0000256" key="3">
    <source>
        <dbReference type="ARBA" id="ARBA00023125"/>
    </source>
</evidence>
<dbReference type="GO" id="GO:0006351">
    <property type="term" value="P:DNA-templated transcription"/>
    <property type="evidence" value="ECO:0007669"/>
    <property type="project" value="TreeGrafter"/>
</dbReference>
<dbReference type="SUPFAM" id="SSF53850">
    <property type="entry name" value="Periplasmic binding protein-like II"/>
    <property type="match status" value="1"/>
</dbReference>
<name>A0A120LH18_ALCXX</name>
<protein>
    <submittedName>
        <fullName evidence="6">LysR family transcriptional regulator</fullName>
    </submittedName>
</protein>
<dbReference type="Proteomes" id="UP000060602">
    <property type="component" value="Chromosome"/>
</dbReference>
<dbReference type="SUPFAM" id="SSF46785">
    <property type="entry name" value="Winged helix' DNA-binding domain"/>
    <property type="match status" value="1"/>
</dbReference>